<proteinExistence type="predicted"/>
<gene>
    <name evidence="1" type="ORF">DEO72_LG1g1320</name>
</gene>
<reference evidence="1 2" key="1">
    <citation type="submission" date="2019-04" db="EMBL/GenBank/DDBJ databases">
        <title>An improved genome assembly and genetic linkage map for asparagus bean, Vigna unguiculata ssp. sesquipedialis.</title>
        <authorList>
            <person name="Xia Q."/>
            <person name="Zhang R."/>
            <person name="Dong Y."/>
        </authorList>
    </citation>
    <scope>NUCLEOTIDE SEQUENCE [LARGE SCALE GENOMIC DNA]</scope>
    <source>
        <tissue evidence="1">Leaf</tissue>
    </source>
</reference>
<organism evidence="1 2">
    <name type="scientific">Vigna unguiculata</name>
    <name type="common">Cowpea</name>
    <dbReference type="NCBI Taxonomy" id="3917"/>
    <lineage>
        <taxon>Eukaryota</taxon>
        <taxon>Viridiplantae</taxon>
        <taxon>Streptophyta</taxon>
        <taxon>Embryophyta</taxon>
        <taxon>Tracheophyta</taxon>
        <taxon>Spermatophyta</taxon>
        <taxon>Magnoliopsida</taxon>
        <taxon>eudicotyledons</taxon>
        <taxon>Gunneridae</taxon>
        <taxon>Pentapetalae</taxon>
        <taxon>rosids</taxon>
        <taxon>fabids</taxon>
        <taxon>Fabales</taxon>
        <taxon>Fabaceae</taxon>
        <taxon>Papilionoideae</taxon>
        <taxon>50 kb inversion clade</taxon>
        <taxon>NPAAA clade</taxon>
        <taxon>indigoferoid/millettioid clade</taxon>
        <taxon>Phaseoleae</taxon>
        <taxon>Vigna</taxon>
    </lineage>
</organism>
<evidence type="ECO:0000313" key="1">
    <source>
        <dbReference type="EMBL" id="QCD77693.1"/>
    </source>
</evidence>
<dbReference type="EMBL" id="CP039345">
    <property type="protein sequence ID" value="QCD77693.1"/>
    <property type="molecule type" value="Genomic_DNA"/>
</dbReference>
<name>A0A4D6KMH9_VIGUN</name>
<sequence>MPPPSAGICVSIVSVAAVSWRLVVAQSLVDHLLLLLGLGARARAQALVSDGDSV</sequence>
<keyword evidence="2" id="KW-1185">Reference proteome</keyword>
<dbReference type="AlphaFoldDB" id="A0A4D6KMH9"/>
<protein>
    <submittedName>
        <fullName evidence="1">Uncharacterized protein</fullName>
    </submittedName>
</protein>
<dbReference type="Proteomes" id="UP000501690">
    <property type="component" value="Linkage Group LG1"/>
</dbReference>
<evidence type="ECO:0000313" key="2">
    <source>
        <dbReference type="Proteomes" id="UP000501690"/>
    </source>
</evidence>
<accession>A0A4D6KMH9</accession>